<dbReference type="EMBL" id="LJIG01009110">
    <property type="protein sequence ID" value="KRT83736.1"/>
    <property type="molecule type" value="Genomic_DNA"/>
</dbReference>
<reference evidence="5 6" key="1">
    <citation type="submission" date="2015-09" db="EMBL/GenBank/DDBJ databases">
        <title>Draft genome of the scarab beetle Oryctes borbonicus.</title>
        <authorList>
            <person name="Meyer J.M."/>
            <person name="Markov G.V."/>
            <person name="Baskaran P."/>
            <person name="Herrmann M."/>
            <person name="Sommer R.J."/>
            <person name="Roedelsperger C."/>
        </authorList>
    </citation>
    <scope>NUCLEOTIDE SEQUENCE [LARGE SCALE GENOMIC DNA]</scope>
    <source>
        <strain evidence="5">OB123</strain>
        <tissue evidence="5">Whole animal</tissue>
    </source>
</reference>
<dbReference type="PANTHER" id="PTHR45937:SF1">
    <property type="entry name" value="ASPARAGINE SYNTHETASE DOMAIN-CONTAINING PROTEIN 1"/>
    <property type="match status" value="1"/>
</dbReference>
<sequence length="235" mass="26979">PEHSIDLINVAFQKGSNYNTPDRKTGLESYEELKKLRPDRTWNFLEINVTIEELEEQRKKRIRHLIHPLNSILDDSLGCALWFASRGNTGEYETPARVLLVGMGADELFGGYTRHRAALKKSGWLGLHNSLNEDWQNIPHRNLARDDRVVSDHGRQLRTPYLDENVVEYVRNLNCWEKTYPSDKLPAGVGDKILLRALAYYLGLRGSTTFKKRALQFGSRIANNKENGHDVSPRL</sequence>
<evidence type="ECO:0000313" key="5">
    <source>
        <dbReference type="EMBL" id="KRT83736.1"/>
    </source>
</evidence>
<dbReference type="GO" id="GO:0006529">
    <property type="term" value="P:asparagine biosynthetic process"/>
    <property type="evidence" value="ECO:0007669"/>
    <property type="project" value="UniProtKB-KW"/>
</dbReference>
<evidence type="ECO:0000313" key="6">
    <source>
        <dbReference type="Proteomes" id="UP000051574"/>
    </source>
</evidence>
<protein>
    <recommendedName>
        <fullName evidence="4">Asparagine synthetase domain-containing protein</fullName>
    </recommendedName>
</protein>
<dbReference type="CDD" id="cd01991">
    <property type="entry name" value="Asn_synthase_B_C"/>
    <property type="match status" value="1"/>
</dbReference>
<dbReference type="InterPro" id="IPR001962">
    <property type="entry name" value="Asn_synthase"/>
</dbReference>
<dbReference type="InterPro" id="IPR014729">
    <property type="entry name" value="Rossmann-like_a/b/a_fold"/>
</dbReference>
<keyword evidence="6" id="KW-1185">Reference proteome</keyword>
<keyword evidence="1" id="KW-0028">Amino-acid biosynthesis</keyword>
<evidence type="ECO:0000259" key="4">
    <source>
        <dbReference type="Pfam" id="PF00733"/>
    </source>
</evidence>
<dbReference type="GO" id="GO:0004066">
    <property type="term" value="F:asparagine synthase (glutamine-hydrolyzing) activity"/>
    <property type="evidence" value="ECO:0007669"/>
    <property type="project" value="InterPro"/>
</dbReference>
<feature type="domain" description="Asparagine synthetase" evidence="4">
    <location>
        <begin position="47"/>
        <end position="123"/>
    </location>
</feature>
<keyword evidence="3" id="KW-0315">Glutamine amidotransferase</keyword>
<organism evidence="5 6">
    <name type="scientific">Oryctes borbonicus</name>
    <dbReference type="NCBI Taxonomy" id="1629725"/>
    <lineage>
        <taxon>Eukaryota</taxon>
        <taxon>Metazoa</taxon>
        <taxon>Ecdysozoa</taxon>
        <taxon>Arthropoda</taxon>
        <taxon>Hexapoda</taxon>
        <taxon>Insecta</taxon>
        <taxon>Pterygota</taxon>
        <taxon>Neoptera</taxon>
        <taxon>Endopterygota</taxon>
        <taxon>Coleoptera</taxon>
        <taxon>Polyphaga</taxon>
        <taxon>Scarabaeiformia</taxon>
        <taxon>Scarabaeidae</taxon>
        <taxon>Dynastinae</taxon>
        <taxon>Oryctes</taxon>
    </lineage>
</organism>
<feature type="non-terminal residue" evidence="5">
    <location>
        <position position="1"/>
    </location>
</feature>
<dbReference type="Gene3D" id="3.40.50.620">
    <property type="entry name" value="HUPs"/>
    <property type="match status" value="1"/>
</dbReference>
<dbReference type="Pfam" id="PF00733">
    <property type="entry name" value="Asn_synthase"/>
    <property type="match status" value="1"/>
</dbReference>
<evidence type="ECO:0000256" key="1">
    <source>
        <dbReference type="ARBA" id="ARBA00022605"/>
    </source>
</evidence>
<comment type="caution">
    <text evidence="5">The sequence shown here is derived from an EMBL/GenBank/DDBJ whole genome shotgun (WGS) entry which is preliminary data.</text>
</comment>
<dbReference type="SUPFAM" id="SSF52402">
    <property type="entry name" value="Adenine nucleotide alpha hydrolases-like"/>
    <property type="match status" value="1"/>
</dbReference>
<evidence type="ECO:0000256" key="2">
    <source>
        <dbReference type="ARBA" id="ARBA00022888"/>
    </source>
</evidence>
<dbReference type="Proteomes" id="UP000051574">
    <property type="component" value="Unassembled WGS sequence"/>
</dbReference>
<evidence type="ECO:0000256" key="3">
    <source>
        <dbReference type="ARBA" id="ARBA00022962"/>
    </source>
</evidence>
<keyword evidence="2" id="KW-0061">Asparagine biosynthesis</keyword>
<dbReference type="PANTHER" id="PTHR45937">
    <property type="entry name" value="ASPARAGINE SYNTHETASE DOMAIN-CONTAINING PROTEIN 1"/>
    <property type="match status" value="1"/>
</dbReference>
<accession>A0A0T6B8R8</accession>
<proteinExistence type="predicted"/>
<name>A0A0T6B8R8_9SCAR</name>
<gene>
    <name evidence="5" type="ORF">AMK59_4499</name>
</gene>
<dbReference type="AlphaFoldDB" id="A0A0T6B8R8"/>
<dbReference type="InterPro" id="IPR051857">
    <property type="entry name" value="Asn_synthetase_domain"/>
</dbReference>
<dbReference type="OrthoDB" id="10252281at2759"/>